<dbReference type="GO" id="GO:0000166">
    <property type="term" value="F:nucleotide binding"/>
    <property type="evidence" value="ECO:0007669"/>
    <property type="project" value="UniProtKB-KW"/>
</dbReference>
<evidence type="ECO:0000256" key="8">
    <source>
        <dbReference type="ARBA" id="ARBA00022679"/>
    </source>
</evidence>
<keyword evidence="10 15" id="KW-0660">Purine salvage</keyword>
<dbReference type="InterPro" id="IPR050408">
    <property type="entry name" value="HGPRT"/>
</dbReference>
<dbReference type="GO" id="GO:0052657">
    <property type="term" value="F:guanine phosphoribosyltransferase activity"/>
    <property type="evidence" value="ECO:0007669"/>
    <property type="project" value="RHEA"/>
</dbReference>
<dbReference type="GO" id="GO:0005829">
    <property type="term" value="C:cytosol"/>
    <property type="evidence" value="ECO:0007669"/>
    <property type="project" value="TreeGrafter"/>
</dbReference>
<dbReference type="PANTHER" id="PTHR43340:SF1">
    <property type="entry name" value="HYPOXANTHINE PHOSPHORIBOSYLTRANSFERASE"/>
    <property type="match status" value="1"/>
</dbReference>
<dbReference type="RefSeq" id="WP_110308951.1">
    <property type="nucleotide sequence ID" value="NZ_QICL01000001.1"/>
</dbReference>
<dbReference type="PANTHER" id="PTHR43340">
    <property type="entry name" value="HYPOXANTHINE-GUANINE PHOSPHORIBOSYLTRANSFERASE"/>
    <property type="match status" value="1"/>
</dbReference>
<dbReference type="Pfam" id="PF00156">
    <property type="entry name" value="Pribosyltran"/>
    <property type="match status" value="1"/>
</dbReference>
<dbReference type="GO" id="GO:0032264">
    <property type="term" value="P:IMP salvage"/>
    <property type="evidence" value="ECO:0007669"/>
    <property type="project" value="UniProtKB-UniPathway"/>
</dbReference>
<keyword evidence="7 15" id="KW-0328">Glycosyltransferase</keyword>
<comment type="catalytic activity">
    <reaction evidence="13">
        <text>GMP + diphosphate = guanine + 5-phospho-alpha-D-ribose 1-diphosphate</text>
        <dbReference type="Rhea" id="RHEA:25424"/>
        <dbReference type="ChEBI" id="CHEBI:16235"/>
        <dbReference type="ChEBI" id="CHEBI:33019"/>
        <dbReference type="ChEBI" id="CHEBI:58017"/>
        <dbReference type="ChEBI" id="CHEBI:58115"/>
        <dbReference type="EC" id="2.4.2.8"/>
    </reaction>
    <physiologicalReaction direction="right-to-left" evidence="13">
        <dbReference type="Rhea" id="RHEA:25426"/>
    </physiologicalReaction>
</comment>
<name>A0A2V3PTR0_9BACT</name>
<dbReference type="GO" id="GO:0006178">
    <property type="term" value="P:guanine salvage"/>
    <property type="evidence" value="ECO:0007669"/>
    <property type="project" value="TreeGrafter"/>
</dbReference>
<comment type="caution">
    <text evidence="17">The sequence shown here is derived from an EMBL/GenBank/DDBJ whole genome shotgun (WGS) entry which is preliminary data.</text>
</comment>
<dbReference type="GO" id="GO:0046100">
    <property type="term" value="P:hypoxanthine metabolic process"/>
    <property type="evidence" value="ECO:0007669"/>
    <property type="project" value="TreeGrafter"/>
</dbReference>
<evidence type="ECO:0000256" key="2">
    <source>
        <dbReference type="ARBA" id="ARBA00004496"/>
    </source>
</evidence>
<proteinExistence type="inferred from homology"/>
<dbReference type="EMBL" id="QICL01000001">
    <property type="protein sequence ID" value="PXV68979.1"/>
    <property type="molecule type" value="Genomic_DNA"/>
</dbReference>
<dbReference type="CDD" id="cd06223">
    <property type="entry name" value="PRTases_typeI"/>
    <property type="match status" value="1"/>
</dbReference>
<evidence type="ECO:0000256" key="12">
    <source>
        <dbReference type="ARBA" id="ARBA00022842"/>
    </source>
</evidence>
<evidence type="ECO:0000256" key="14">
    <source>
        <dbReference type="ARBA" id="ARBA00049402"/>
    </source>
</evidence>
<comment type="pathway">
    <text evidence="3 15">Purine metabolism; IMP biosynthesis via salvage pathway; IMP from hypoxanthine: step 1/1.</text>
</comment>
<evidence type="ECO:0000256" key="6">
    <source>
        <dbReference type="ARBA" id="ARBA00022490"/>
    </source>
</evidence>
<dbReference type="Proteomes" id="UP000247973">
    <property type="component" value="Unassembled WGS sequence"/>
</dbReference>
<dbReference type="InterPro" id="IPR005904">
    <property type="entry name" value="Hxn_phspho_trans"/>
</dbReference>
<organism evidence="17 18">
    <name type="scientific">Dysgonomonas alginatilytica</name>
    <dbReference type="NCBI Taxonomy" id="1605892"/>
    <lineage>
        <taxon>Bacteria</taxon>
        <taxon>Pseudomonadati</taxon>
        <taxon>Bacteroidota</taxon>
        <taxon>Bacteroidia</taxon>
        <taxon>Bacteroidales</taxon>
        <taxon>Dysgonomonadaceae</taxon>
        <taxon>Dysgonomonas</taxon>
    </lineage>
</organism>
<comment type="catalytic activity">
    <reaction evidence="14">
        <text>IMP + diphosphate = hypoxanthine + 5-phospho-alpha-D-ribose 1-diphosphate</text>
        <dbReference type="Rhea" id="RHEA:17973"/>
        <dbReference type="ChEBI" id="CHEBI:17368"/>
        <dbReference type="ChEBI" id="CHEBI:33019"/>
        <dbReference type="ChEBI" id="CHEBI:58017"/>
        <dbReference type="ChEBI" id="CHEBI:58053"/>
        <dbReference type="EC" id="2.4.2.8"/>
    </reaction>
    <physiologicalReaction direction="right-to-left" evidence="14">
        <dbReference type="Rhea" id="RHEA:17975"/>
    </physiologicalReaction>
</comment>
<dbReference type="OrthoDB" id="9802824at2"/>
<comment type="cofactor">
    <cofactor evidence="1 15">
        <name>Mg(2+)</name>
        <dbReference type="ChEBI" id="CHEBI:18420"/>
    </cofactor>
</comment>
<evidence type="ECO:0000259" key="16">
    <source>
        <dbReference type="Pfam" id="PF00156"/>
    </source>
</evidence>
<dbReference type="AlphaFoldDB" id="A0A2V3PTR0"/>
<protein>
    <recommendedName>
        <fullName evidence="5 15">Hypoxanthine phosphoribosyltransferase</fullName>
        <ecNumber evidence="5 15">2.4.2.8</ecNumber>
    </recommendedName>
</protein>
<dbReference type="GO" id="GO:0004422">
    <property type="term" value="F:hypoxanthine phosphoribosyltransferase activity"/>
    <property type="evidence" value="ECO:0007669"/>
    <property type="project" value="InterPro"/>
</dbReference>
<evidence type="ECO:0000256" key="5">
    <source>
        <dbReference type="ARBA" id="ARBA00011895"/>
    </source>
</evidence>
<evidence type="ECO:0000256" key="1">
    <source>
        <dbReference type="ARBA" id="ARBA00001946"/>
    </source>
</evidence>
<comment type="subcellular location">
    <subcellularLocation>
        <location evidence="2 15">Cytoplasm</location>
    </subcellularLocation>
</comment>
<dbReference type="GO" id="GO:0000287">
    <property type="term" value="F:magnesium ion binding"/>
    <property type="evidence" value="ECO:0007669"/>
    <property type="project" value="TreeGrafter"/>
</dbReference>
<keyword evidence="11 15" id="KW-0547">Nucleotide-binding</keyword>
<dbReference type="UniPathway" id="UPA00591">
    <property type="reaction ID" value="UER00648"/>
</dbReference>
<evidence type="ECO:0000256" key="11">
    <source>
        <dbReference type="ARBA" id="ARBA00022741"/>
    </source>
</evidence>
<keyword evidence="18" id="KW-1185">Reference proteome</keyword>
<reference evidence="17 18" key="1">
    <citation type="submission" date="2018-03" db="EMBL/GenBank/DDBJ databases">
        <title>Genomic Encyclopedia of Archaeal and Bacterial Type Strains, Phase II (KMG-II): from individual species to whole genera.</title>
        <authorList>
            <person name="Goeker M."/>
        </authorList>
    </citation>
    <scope>NUCLEOTIDE SEQUENCE [LARGE SCALE GENOMIC DNA]</scope>
    <source>
        <strain evidence="17 18">DSM 100214</strain>
    </source>
</reference>
<accession>A0A2V3PTR0</accession>
<keyword evidence="6 15" id="KW-0963">Cytoplasm</keyword>
<dbReference type="SUPFAM" id="SSF53271">
    <property type="entry name" value="PRTase-like"/>
    <property type="match status" value="1"/>
</dbReference>
<comment type="similarity">
    <text evidence="4 15">Belongs to the purine/pyrimidine phosphoribosyltransferase family.</text>
</comment>
<dbReference type="InterPro" id="IPR000836">
    <property type="entry name" value="PRTase_dom"/>
</dbReference>
<evidence type="ECO:0000256" key="7">
    <source>
        <dbReference type="ARBA" id="ARBA00022676"/>
    </source>
</evidence>
<dbReference type="GO" id="GO:0006166">
    <property type="term" value="P:purine ribonucleoside salvage"/>
    <property type="evidence" value="ECO:0007669"/>
    <property type="project" value="UniProtKB-KW"/>
</dbReference>
<feature type="domain" description="Phosphoribosyltransferase" evidence="16">
    <location>
        <begin position="19"/>
        <end position="163"/>
    </location>
</feature>
<evidence type="ECO:0000256" key="10">
    <source>
        <dbReference type="ARBA" id="ARBA00022726"/>
    </source>
</evidence>
<keyword evidence="12 15" id="KW-0460">Magnesium</keyword>
<evidence type="ECO:0000256" key="15">
    <source>
        <dbReference type="RuleBase" id="RU364099"/>
    </source>
</evidence>
<evidence type="ECO:0000313" key="18">
    <source>
        <dbReference type="Proteomes" id="UP000247973"/>
    </source>
</evidence>
<evidence type="ECO:0000256" key="13">
    <source>
        <dbReference type="ARBA" id="ARBA00048811"/>
    </source>
</evidence>
<sequence>MKSVKVRDKEFELFISETEILQAVDRIAEQMNKDLDGKDPLFVCVLNGSFMFASELMKRVNVPSEISFVRMASYQGTKSSGKIKEIYGLEEDIKGRTVVIIEDIVDTGYTMSLILDQLACGEPEDIKVATLLFKPEALKCDVKIDYVALEIPSDFIVGFGLDYDGYGRNLPDIYKIK</sequence>
<gene>
    <name evidence="17" type="ORF">CLV62_101245</name>
</gene>
<dbReference type="EC" id="2.4.2.8" evidence="5 15"/>
<keyword evidence="9 15" id="KW-0479">Metal-binding</keyword>
<dbReference type="NCBIfam" id="TIGR01203">
    <property type="entry name" value="HGPRTase"/>
    <property type="match status" value="1"/>
</dbReference>
<keyword evidence="8 15" id="KW-0808">Transferase</keyword>
<dbReference type="GO" id="GO:0032263">
    <property type="term" value="P:GMP salvage"/>
    <property type="evidence" value="ECO:0007669"/>
    <property type="project" value="TreeGrafter"/>
</dbReference>
<dbReference type="InterPro" id="IPR029057">
    <property type="entry name" value="PRTase-like"/>
</dbReference>
<dbReference type="Gene3D" id="3.40.50.2020">
    <property type="match status" value="1"/>
</dbReference>
<evidence type="ECO:0000256" key="4">
    <source>
        <dbReference type="ARBA" id="ARBA00008391"/>
    </source>
</evidence>
<evidence type="ECO:0000313" key="17">
    <source>
        <dbReference type="EMBL" id="PXV68979.1"/>
    </source>
</evidence>
<evidence type="ECO:0000256" key="9">
    <source>
        <dbReference type="ARBA" id="ARBA00022723"/>
    </source>
</evidence>
<evidence type="ECO:0000256" key="3">
    <source>
        <dbReference type="ARBA" id="ARBA00004669"/>
    </source>
</evidence>